<keyword evidence="6 10" id="KW-0418">Kinase</keyword>
<keyword evidence="7" id="KW-0067">ATP-binding</keyword>
<evidence type="ECO:0000256" key="8">
    <source>
        <dbReference type="ARBA" id="ARBA00023012"/>
    </source>
</evidence>
<accession>A0ABV8JK80</accession>
<dbReference type="SMART" id="SM00911">
    <property type="entry name" value="HWE_HK"/>
    <property type="match status" value="1"/>
</dbReference>
<dbReference type="PROSITE" id="PS50109">
    <property type="entry name" value="HIS_KIN"/>
    <property type="match status" value="1"/>
</dbReference>
<evidence type="ECO:0000256" key="2">
    <source>
        <dbReference type="ARBA" id="ARBA00012438"/>
    </source>
</evidence>
<feature type="domain" description="Histidine kinase" evidence="9">
    <location>
        <begin position="278"/>
        <end position="469"/>
    </location>
</feature>
<dbReference type="PANTHER" id="PTHR41523">
    <property type="entry name" value="TWO-COMPONENT SYSTEM SENSOR PROTEIN"/>
    <property type="match status" value="1"/>
</dbReference>
<sequence>MKNPETICREHTRLEEEDIARITDLARHLPVIADLAQANVFIDCPVGEGPHAVVVAEASPRTARSLYKGSVVGQFAYESYEPAVSLAHRTGEPAIRNRAITQEGKSAKQSVVPIKNAAGKTIGSLIMEQDISDQLMNEVQLQALTDTTEQLSLTLMELTEEKSFFSDIVQESLYLVDPHGRVVYANSQGINLVAEWGGCGEVIGEQIDERLCFLEDVPYQGHKVFYGERHLDGKAYAIKGVGLHRDHSRVGTLLSIRDLTELKEKERQLMVKSTVIREIHHRVKNNLQMIASLLRLQMRRGVPPEAEAVLREGLHRILSIASVHEIFSDTGLEKVELLEMVEKIGSMLAVNGPADQEIRFTCSGPSTLLPSEKAVSLALITNELIQNAVEHAFRSRSSGEITVSVKQRGEGVLIRIADNGSGLPERGEIPESLGLQIVRNLTEHDLAGAFKLHSKGKGTTAMLYIPLEEGSHEQTQDSTGGG</sequence>
<keyword evidence="3" id="KW-0597">Phosphoprotein</keyword>
<dbReference type="EMBL" id="JBHSAP010000015">
    <property type="protein sequence ID" value="MFC4077636.1"/>
    <property type="molecule type" value="Genomic_DNA"/>
</dbReference>
<dbReference type="PANTHER" id="PTHR41523:SF8">
    <property type="entry name" value="ETHYLENE RESPONSE SENSOR PROTEIN"/>
    <property type="match status" value="1"/>
</dbReference>
<gene>
    <name evidence="10" type="ORF">ACFOUO_12590</name>
</gene>
<dbReference type="InterPro" id="IPR011495">
    <property type="entry name" value="Sig_transdc_His_kin_sub2_dim/P"/>
</dbReference>
<proteinExistence type="predicted"/>
<dbReference type="InterPro" id="IPR038424">
    <property type="entry name" value="H_kinase_PdtaS_GAF_sf"/>
</dbReference>
<evidence type="ECO:0000256" key="4">
    <source>
        <dbReference type="ARBA" id="ARBA00022679"/>
    </source>
</evidence>
<dbReference type="SMART" id="SM00387">
    <property type="entry name" value="HATPase_c"/>
    <property type="match status" value="1"/>
</dbReference>
<dbReference type="EC" id="2.7.13.3" evidence="2"/>
<name>A0ABV8JK80_9BACL</name>
<dbReference type="Pfam" id="PF12282">
    <property type="entry name" value="GAF_PdtaS"/>
    <property type="match status" value="1"/>
</dbReference>
<evidence type="ECO:0000256" key="1">
    <source>
        <dbReference type="ARBA" id="ARBA00000085"/>
    </source>
</evidence>
<evidence type="ECO:0000256" key="5">
    <source>
        <dbReference type="ARBA" id="ARBA00022741"/>
    </source>
</evidence>
<keyword evidence="4 10" id="KW-0808">Transferase</keyword>
<dbReference type="InterPro" id="IPR036890">
    <property type="entry name" value="HATPase_C_sf"/>
</dbReference>
<dbReference type="InterPro" id="IPR003594">
    <property type="entry name" value="HATPase_dom"/>
</dbReference>
<evidence type="ECO:0000313" key="11">
    <source>
        <dbReference type="Proteomes" id="UP001595843"/>
    </source>
</evidence>
<evidence type="ECO:0000313" key="10">
    <source>
        <dbReference type="EMBL" id="MFC4077636.1"/>
    </source>
</evidence>
<dbReference type="InterPro" id="IPR022066">
    <property type="entry name" value="PdtaS_GAF"/>
</dbReference>
<dbReference type="Gene3D" id="3.30.450.20">
    <property type="entry name" value="PAS domain"/>
    <property type="match status" value="1"/>
</dbReference>
<organism evidence="10 11">
    <name type="scientific">Salinithrix halophila</name>
    <dbReference type="NCBI Taxonomy" id="1485204"/>
    <lineage>
        <taxon>Bacteria</taxon>
        <taxon>Bacillati</taxon>
        <taxon>Bacillota</taxon>
        <taxon>Bacilli</taxon>
        <taxon>Bacillales</taxon>
        <taxon>Thermoactinomycetaceae</taxon>
        <taxon>Salinithrix</taxon>
    </lineage>
</organism>
<dbReference type="GO" id="GO:0004673">
    <property type="term" value="F:protein histidine kinase activity"/>
    <property type="evidence" value="ECO:0007669"/>
    <property type="project" value="UniProtKB-EC"/>
</dbReference>
<evidence type="ECO:0000256" key="6">
    <source>
        <dbReference type="ARBA" id="ARBA00022777"/>
    </source>
</evidence>
<dbReference type="RefSeq" id="WP_380705444.1">
    <property type="nucleotide sequence ID" value="NZ_JBHSAP010000015.1"/>
</dbReference>
<evidence type="ECO:0000256" key="3">
    <source>
        <dbReference type="ARBA" id="ARBA00022553"/>
    </source>
</evidence>
<keyword evidence="8" id="KW-0902">Two-component regulatory system</keyword>
<evidence type="ECO:0000259" key="9">
    <source>
        <dbReference type="PROSITE" id="PS50109"/>
    </source>
</evidence>
<dbReference type="InterPro" id="IPR005467">
    <property type="entry name" value="His_kinase_dom"/>
</dbReference>
<dbReference type="Pfam" id="PF07568">
    <property type="entry name" value="HisKA_2"/>
    <property type="match status" value="1"/>
</dbReference>
<dbReference type="Pfam" id="PF02518">
    <property type="entry name" value="HATPase_c"/>
    <property type="match status" value="1"/>
</dbReference>
<reference evidence="11" key="1">
    <citation type="journal article" date="2019" name="Int. J. Syst. Evol. Microbiol.">
        <title>The Global Catalogue of Microorganisms (GCM) 10K type strain sequencing project: providing services to taxonomists for standard genome sequencing and annotation.</title>
        <authorList>
            <consortium name="The Broad Institute Genomics Platform"/>
            <consortium name="The Broad Institute Genome Sequencing Center for Infectious Disease"/>
            <person name="Wu L."/>
            <person name="Ma J."/>
        </authorList>
    </citation>
    <scope>NUCLEOTIDE SEQUENCE [LARGE SCALE GENOMIC DNA]</scope>
    <source>
        <strain evidence="11">IBRC-M 10813</strain>
    </source>
</reference>
<dbReference type="Proteomes" id="UP001595843">
    <property type="component" value="Unassembled WGS sequence"/>
</dbReference>
<dbReference type="SUPFAM" id="SSF55874">
    <property type="entry name" value="ATPase domain of HSP90 chaperone/DNA topoisomerase II/histidine kinase"/>
    <property type="match status" value="1"/>
</dbReference>
<keyword evidence="5" id="KW-0547">Nucleotide-binding</keyword>
<comment type="catalytic activity">
    <reaction evidence="1">
        <text>ATP + protein L-histidine = ADP + protein N-phospho-L-histidine.</text>
        <dbReference type="EC" id="2.7.13.3"/>
    </reaction>
</comment>
<dbReference type="Gene3D" id="3.30.565.10">
    <property type="entry name" value="Histidine kinase-like ATPase, C-terminal domain"/>
    <property type="match status" value="1"/>
</dbReference>
<comment type="caution">
    <text evidence="10">The sequence shown here is derived from an EMBL/GenBank/DDBJ whole genome shotgun (WGS) entry which is preliminary data.</text>
</comment>
<keyword evidence="11" id="KW-1185">Reference proteome</keyword>
<protein>
    <recommendedName>
        <fullName evidence="2">histidine kinase</fullName>
        <ecNumber evidence="2">2.7.13.3</ecNumber>
    </recommendedName>
</protein>
<dbReference type="Gene3D" id="3.30.450.280">
    <property type="entry name" value="GAF domain"/>
    <property type="match status" value="1"/>
</dbReference>
<evidence type="ECO:0000256" key="7">
    <source>
        <dbReference type="ARBA" id="ARBA00022840"/>
    </source>
</evidence>
<dbReference type="InterPro" id="IPR011102">
    <property type="entry name" value="Sig_transdc_His_kinase_HWE"/>
</dbReference>